<name>A0A9N8HU43_9STRA</name>
<evidence type="ECO:0000313" key="3">
    <source>
        <dbReference type="Proteomes" id="UP001153069"/>
    </source>
</evidence>
<keyword evidence="3" id="KW-1185">Reference proteome</keyword>
<sequence length="317" mass="34756">MVKRIPESLVNMAKRFRSTVDDCRPDDALSVTFSPAKLGPSVDTDSLHEESVDIPEYVVQSNESCADDDGKVKAMEYEEGLPKLLFEDLQSDNPGTVAFAARAIGDLLSVQHPMQEQVHEDFLALGGHSTLLHTMRKWTKVATIQSELAHCVARMVLGDALWHKDSNNTLIASFLKMGGLHEIYRAMVGFSNSAAVQANGMSALANLCSGNDKSEDERVELPIADVAKHFVLNLEGVPLVTNAMKTFPEEEMVQEHGCWLLNNLCRAGGREEASVIKSKALMVVAASVQYFPNNESIEKDAHDLMNAVLSGEKKKES</sequence>
<evidence type="ECO:0000256" key="1">
    <source>
        <dbReference type="ARBA" id="ARBA00022737"/>
    </source>
</evidence>
<dbReference type="InterPro" id="IPR016024">
    <property type="entry name" value="ARM-type_fold"/>
</dbReference>
<evidence type="ECO:0000313" key="2">
    <source>
        <dbReference type="EMBL" id="CAB9524890.1"/>
    </source>
</evidence>
<dbReference type="PANTHER" id="PTHR22895">
    <property type="entry name" value="ARMADILLO REPEAT-CONTAINING PROTEIN 6"/>
    <property type="match status" value="1"/>
</dbReference>
<dbReference type="InterPro" id="IPR011989">
    <property type="entry name" value="ARM-like"/>
</dbReference>
<accession>A0A9N8HU43</accession>
<dbReference type="SUPFAM" id="SSF48371">
    <property type="entry name" value="ARM repeat"/>
    <property type="match status" value="1"/>
</dbReference>
<comment type="caution">
    <text evidence="2">The sequence shown here is derived from an EMBL/GenBank/DDBJ whole genome shotgun (WGS) entry which is preliminary data.</text>
</comment>
<dbReference type="EMBL" id="CAICTM010001598">
    <property type="protein sequence ID" value="CAB9524890.1"/>
    <property type="molecule type" value="Genomic_DNA"/>
</dbReference>
<keyword evidence="1" id="KW-0677">Repeat</keyword>
<organism evidence="2 3">
    <name type="scientific">Seminavis robusta</name>
    <dbReference type="NCBI Taxonomy" id="568900"/>
    <lineage>
        <taxon>Eukaryota</taxon>
        <taxon>Sar</taxon>
        <taxon>Stramenopiles</taxon>
        <taxon>Ochrophyta</taxon>
        <taxon>Bacillariophyta</taxon>
        <taxon>Bacillariophyceae</taxon>
        <taxon>Bacillariophycidae</taxon>
        <taxon>Naviculales</taxon>
        <taxon>Naviculaceae</taxon>
        <taxon>Seminavis</taxon>
    </lineage>
</organism>
<gene>
    <name evidence="2" type="ORF">SEMRO_1600_G285090.1</name>
</gene>
<proteinExistence type="predicted"/>
<dbReference type="Proteomes" id="UP001153069">
    <property type="component" value="Unassembled WGS sequence"/>
</dbReference>
<reference evidence="2" key="1">
    <citation type="submission" date="2020-06" db="EMBL/GenBank/DDBJ databases">
        <authorList>
            <consortium name="Plant Systems Biology data submission"/>
        </authorList>
    </citation>
    <scope>NUCLEOTIDE SEQUENCE</scope>
    <source>
        <strain evidence="2">D6</strain>
    </source>
</reference>
<dbReference type="Gene3D" id="1.25.10.10">
    <property type="entry name" value="Leucine-rich Repeat Variant"/>
    <property type="match status" value="1"/>
</dbReference>
<dbReference type="PANTHER" id="PTHR22895:SF0">
    <property type="entry name" value="ARMADILLO REPEAT-CONTAINING PROTEIN 6"/>
    <property type="match status" value="1"/>
</dbReference>
<protein>
    <submittedName>
        <fullName evidence="2">Uncharacterized protein</fullName>
    </submittedName>
</protein>
<dbReference type="AlphaFoldDB" id="A0A9N8HU43"/>